<evidence type="ECO:0000256" key="2">
    <source>
        <dbReference type="ARBA" id="ARBA00029447"/>
    </source>
</evidence>
<dbReference type="Pfam" id="PF12729">
    <property type="entry name" value="4HB_MCP_1"/>
    <property type="match status" value="1"/>
</dbReference>
<dbReference type="Pfam" id="PF00672">
    <property type="entry name" value="HAMP"/>
    <property type="match status" value="1"/>
</dbReference>
<proteinExistence type="inferred from homology"/>
<dbReference type="SMART" id="SM00304">
    <property type="entry name" value="HAMP"/>
    <property type="match status" value="1"/>
</dbReference>
<dbReference type="CDD" id="cd19411">
    <property type="entry name" value="MCP2201-like_sensor"/>
    <property type="match status" value="1"/>
</dbReference>
<dbReference type="EMBL" id="CP139965">
    <property type="protein sequence ID" value="WQD79060.1"/>
    <property type="molecule type" value="Genomic_DNA"/>
</dbReference>
<evidence type="ECO:0000313" key="8">
    <source>
        <dbReference type="EMBL" id="WQD79060.1"/>
    </source>
</evidence>
<feature type="domain" description="HAMP" evidence="7">
    <location>
        <begin position="215"/>
        <end position="267"/>
    </location>
</feature>
<feature type="domain" description="Methyl-accepting transducer" evidence="6">
    <location>
        <begin position="272"/>
        <end position="501"/>
    </location>
</feature>
<dbReference type="PROSITE" id="PS50885">
    <property type="entry name" value="HAMP"/>
    <property type="match status" value="1"/>
</dbReference>
<keyword evidence="3" id="KW-0807">Transducer</keyword>
<keyword evidence="5" id="KW-0472">Membrane</keyword>
<reference evidence="8 9" key="1">
    <citation type="submission" date="2023-12" db="EMBL/GenBank/DDBJ databases">
        <title>Genome sequencing and assembly of bacterial species from a model synthetic community.</title>
        <authorList>
            <person name="Hogle S.L."/>
        </authorList>
    </citation>
    <scope>NUCLEOTIDE SEQUENCE [LARGE SCALE GENOMIC DNA]</scope>
    <source>
        <strain evidence="8 9">HAMBI 2494</strain>
    </source>
</reference>
<dbReference type="Proteomes" id="UP001325479">
    <property type="component" value="Chromosome"/>
</dbReference>
<protein>
    <submittedName>
        <fullName evidence="8">Methyl-accepting chemotaxis protein</fullName>
    </submittedName>
</protein>
<evidence type="ECO:0000256" key="4">
    <source>
        <dbReference type="SAM" id="Coils"/>
    </source>
</evidence>
<keyword evidence="5" id="KW-0812">Transmembrane</keyword>
<evidence type="ECO:0000259" key="7">
    <source>
        <dbReference type="PROSITE" id="PS50885"/>
    </source>
</evidence>
<keyword evidence="9" id="KW-1185">Reference proteome</keyword>
<keyword evidence="4" id="KW-0175">Coiled coil</keyword>
<dbReference type="SUPFAM" id="SSF58104">
    <property type="entry name" value="Methyl-accepting chemotaxis protein (MCP) signaling domain"/>
    <property type="match status" value="1"/>
</dbReference>
<dbReference type="PROSITE" id="PS50111">
    <property type="entry name" value="CHEMOTAXIS_TRANSDUC_2"/>
    <property type="match status" value="1"/>
</dbReference>
<dbReference type="RefSeq" id="WP_114812980.1">
    <property type="nucleotide sequence ID" value="NZ_CP139965.1"/>
</dbReference>
<evidence type="ECO:0000259" key="6">
    <source>
        <dbReference type="PROSITE" id="PS50111"/>
    </source>
</evidence>
<dbReference type="CDD" id="cd06225">
    <property type="entry name" value="HAMP"/>
    <property type="match status" value="1"/>
</dbReference>
<dbReference type="InterPro" id="IPR047347">
    <property type="entry name" value="YvaQ-like_sensor"/>
</dbReference>
<keyword evidence="1" id="KW-0488">Methylation</keyword>
<dbReference type="SMART" id="SM00283">
    <property type="entry name" value="MA"/>
    <property type="match status" value="1"/>
</dbReference>
<dbReference type="InterPro" id="IPR003660">
    <property type="entry name" value="HAMP_dom"/>
</dbReference>
<dbReference type="Gene3D" id="1.10.287.950">
    <property type="entry name" value="Methyl-accepting chemotaxis protein"/>
    <property type="match status" value="1"/>
</dbReference>
<dbReference type="InterPro" id="IPR051310">
    <property type="entry name" value="MCP_chemotaxis"/>
</dbReference>
<feature type="transmembrane region" description="Helical" evidence="5">
    <location>
        <begin position="192"/>
        <end position="213"/>
    </location>
</feature>
<name>A0ABZ0WP73_9BURK</name>
<organism evidence="8 9">
    <name type="scientific">Paraburkholderia kururiensis</name>
    <dbReference type="NCBI Taxonomy" id="984307"/>
    <lineage>
        <taxon>Bacteria</taxon>
        <taxon>Pseudomonadati</taxon>
        <taxon>Pseudomonadota</taxon>
        <taxon>Betaproteobacteria</taxon>
        <taxon>Burkholderiales</taxon>
        <taxon>Burkholderiaceae</taxon>
        <taxon>Paraburkholderia</taxon>
    </lineage>
</organism>
<keyword evidence="5" id="KW-1133">Transmembrane helix</keyword>
<dbReference type="CDD" id="cd11386">
    <property type="entry name" value="MCP_signal"/>
    <property type="match status" value="1"/>
</dbReference>
<evidence type="ECO:0000256" key="1">
    <source>
        <dbReference type="ARBA" id="ARBA00022481"/>
    </source>
</evidence>
<dbReference type="InterPro" id="IPR004089">
    <property type="entry name" value="MCPsignal_dom"/>
</dbReference>
<dbReference type="PRINTS" id="PR00260">
    <property type="entry name" value="CHEMTRNSDUCR"/>
</dbReference>
<gene>
    <name evidence="8" type="ORF">U0042_04980</name>
</gene>
<evidence type="ECO:0000313" key="9">
    <source>
        <dbReference type="Proteomes" id="UP001325479"/>
    </source>
</evidence>
<dbReference type="PANTHER" id="PTHR43531:SF14">
    <property type="entry name" value="METHYL-ACCEPTING CHEMOTAXIS PROTEIN I-RELATED"/>
    <property type="match status" value="1"/>
</dbReference>
<sequence length="564" mass="59365">MKLLNNLGIGARLTMGFGILLALLLAMGGVASLQVSNVYRGTQALAEDWLPSVQTLGDIRAAANGVRRATLRSLLESEAAHKNAQRQAHDEQLTLLRTELVQYEKMVSSPEEQRLFEAIKQSLADYLTMDDTLLQLSDQGAAGFDRARTLATKDSAAAFTKLADFIGQDVALNQKGAQEAATSAGASYRQSLAATGIVIACAVALGIACAALISRSITRPIRQAVGVAEAVAAGNLTSEIDVYGRDEIARLLTAMSHMNDKLNEIVTQVRSGSENVATGAAQIASGNADLSQRTEEQAASLEETAATMEEITATIRRNTESAQQGNAVAREASEVAARGGDLVGKVVSAMQDISSSSDRVANIISVIEGVAFQTNILALNAAVEAARAGEQGRGFAVVASEVRTLAQRSASASREIKQLIEASVQTVDAGKSLVDAAGQTMTDVVQSVRRVNDIMAEISAASEEQSRGVEQINQAITQMDEVTQQNAALVEEAAAASRSLEEQSLQLKDSVSVFRVKSQSGNQHVRPTGRAAPSVVRGGGKLAVSASLAQRLPAPAHSAEWEKF</sequence>
<dbReference type="Gene3D" id="6.10.340.10">
    <property type="match status" value="1"/>
</dbReference>
<accession>A0ABZ0WP73</accession>
<feature type="coiled-coil region" evidence="4">
    <location>
        <begin position="472"/>
        <end position="499"/>
    </location>
</feature>
<dbReference type="InterPro" id="IPR004090">
    <property type="entry name" value="Chemotax_Me-accpt_rcpt"/>
</dbReference>
<evidence type="ECO:0000256" key="5">
    <source>
        <dbReference type="SAM" id="Phobius"/>
    </source>
</evidence>
<dbReference type="InterPro" id="IPR024478">
    <property type="entry name" value="HlyB_4HB_MCP"/>
</dbReference>
<dbReference type="PANTHER" id="PTHR43531">
    <property type="entry name" value="PROTEIN ICFG"/>
    <property type="match status" value="1"/>
</dbReference>
<comment type="similarity">
    <text evidence="2">Belongs to the methyl-accepting chemotaxis (MCP) protein family.</text>
</comment>
<evidence type="ECO:0000256" key="3">
    <source>
        <dbReference type="PROSITE-ProRule" id="PRU00284"/>
    </source>
</evidence>
<dbReference type="Pfam" id="PF00015">
    <property type="entry name" value="MCPsignal"/>
    <property type="match status" value="1"/>
</dbReference>